<organism evidence="8 9">
    <name type="scientific">Ewingella americana</name>
    <dbReference type="NCBI Taxonomy" id="41202"/>
    <lineage>
        <taxon>Bacteria</taxon>
        <taxon>Pseudomonadati</taxon>
        <taxon>Pseudomonadota</taxon>
        <taxon>Gammaproteobacteria</taxon>
        <taxon>Enterobacterales</taxon>
        <taxon>Yersiniaceae</taxon>
        <taxon>Ewingella</taxon>
    </lineage>
</organism>
<dbReference type="OrthoDB" id="9768183at2"/>
<dbReference type="EMBL" id="RCZD01000008">
    <property type="protein sequence ID" value="TPG60092.1"/>
    <property type="molecule type" value="Genomic_DNA"/>
</dbReference>
<evidence type="ECO:0000259" key="6">
    <source>
        <dbReference type="SMART" id="SM00062"/>
    </source>
</evidence>
<dbReference type="AlphaFoldDB" id="A0A502GEP5"/>
<evidence type="ECO:0000259" key="7">
    <source>
        <dbReference type="SMART" id="SM00079"/>
    </source>
</evidence>
<evidence type="ECO:0000313" key="8">
    <source>
        <dbReference type="EMBL" id="TPG60092.1"/>
    </source>
</evidence>
<dbReference type="InterPro" id="IPR001638">
    <property type="entry name" value="Solute-binding_3/MltF_N"/>
</dbReference>
<protein>
    <submittedName>
        <fullName evidence="8">Arginine ABC transporter substrate-binding protein</fullName>
    </submittedName>
</protein>
<comment type="similarity">
    <text evidence="2 4">Belongs to the bacterial solute-binding protein 3 family.</text>
</comment>
<name>A0A502GEP5_9GAMM</name>
<dbReference type="GO" id="GO:0030288">
    <property type="term" value="C:outer membrane-bounded periplasmic space"/>
    <property type="evidence" value="ECO:0007669"/>
    <property type="project" value="UniProtKB-ARBA"/>
</dbReference>
<dbReference type="SMART" id="SM00079">
    <property type="entry name" value="PBPe"/>
    <property type="match status" value="1"/>
</dbReference>
<keyword evidence="9" id="KW-1185">Reference proteome</keyword>
<keyword evidence="3 5" id="KW-0732">Signal</keyword>
<feature type="signal peptide" evidence="5">
    <location>
        <begin position="1"/>
        <end position="23"/>
    </location>
</feature>
<dbReference type="Proteomes" id="UP000317663">
    <property type="component" value="Unassembled WGS sequence"/>
</dbReference>
<evidence type="ECO:0000256" key="5">
    <source>
        <dbReference type="SAM" id="SignalP"/>
    </source>
</evidence>
<feature type="chain" id="PRO_5021209142" evidence="5">
    <location>
        <begin position="24"/>
        <end position="251"/>
    </location>
</feature>
<comment type="subcellular location">
    <subcellularLocation>
        <location evidence="1">Cell envelope</location>
    </subcellularLocation>
</comment>
<dbReference type="GO" id="GO:0016020">
    <property type="term" value="C:membrane"/>
    <property type="evidence" value="ECO:0007669"/>
    <property type="project" value="InterPro"/>
</dbReference>
<proteinExistence type="inferred from homology"/>
<dbReference type="InterPro" id="IPR001320">
    <property type="entry name" value="Iontro_rcpt_C"/>
</dbReference>
<dbReference type="Gene3D" id="3.40.190.10">
    <property type="entry name" value="Periplasmic binding protein-like II"/>
    <property type="match status" value="2"/>
</dbReference>
<dbReference type="SMART" id="SM00062">
    <property type="entry name" value="PBPb"/>
    <property type="match status" value="1"/>
</dbReference>
<dbReference type="InterPro" id="IPR018313">
    <property type="entry name" value="SBP_3_CS"/>
</dbReference>
<dbReference type="GO" id="GO:0015276">
    <property type="term" value="F:ligand-gated monoatomic ion channel activity"/>
    <property type="evidence" value="ECO:0007669"/>
    <property type="project" value="InterPro"/>
</dbReference>
<evidence type="ECO:0000256" key="4">
    <source>
        <dbReference type="RuleBase" id="RU003744"/>
    </source>
</evidence>
<evidence type="ECO:0000256" key="2">
    <source>
        <dbReference type="ARBA" id="ARBA00010333"/>
    </source>
</evidence>
<dbReference type="PANTHER" id="PTHR35936:SF20">
    <property type="entry name" value="ABC TRANSPORTER ARGININE-BINDING PROTEIN 2-RELATED"/>
    <property type="match status" value="1"/>
</dbReference>
<dbReference type="Pfam" id="PF00497">
    <property type="entry name" value="SBP_bac_3"/>
    <property type="match status" value="1"/>
</dbReference>
<feature type="domain" description="Solute-binding protein family 3/N-terminal" evidence="6">
    <location>
        <begin position="27"/>
        <end position="250"/>
    </location>
</feature>
<gene>
    <name evidence="8" type="ORF">EAH77_16115</name>
</gene>
<reference evidence="8 9" key="1">
    <citation type="journal article" date="2019" name="Environ. Microbiol.">
        <title>Species interactions and distinct microbial communities in high Arctic permafrost affected cryosols are associated with the CH4 and CO2 gas fluxes.</title>
        <authorList>
            <person name="Altshuler I."/>
            <person name="Hamel J."/>
            <person name="Turney S."/>
            <person name="Magnuson E."/>
            <person name="Levesque R."/>
            <person name="Greer C."/>
            <person name="Whyte L.G."/>
        </authorList>
    </citation>
    <scope>NUCLEOTIDE SEQUENCE [LARGE SCALE GENOMIC DNA]</scope>
    <source>
        <strain evidence="8 9">E4</strain>
    </source>
</reference>
<dbReference type="SUPFAM" id="SSF53850">
    <property type="entry name" value="Periplasmic binding protein-like II"/>
    <property type="match status" value="1"/>
</dbReference>
<feature type="domain" description="Ionotropic glutamate receptor C-terminal" evidence="7">
    <location>
        <begin position="28"/>
        <end position="249"/>
    </location>
</feature>
<evidence type="ECO:0000256" key="3">
    <source>
        <dbReference type="ARBA" id="ARBA00022729"/>
    </source>
</evidence>
<dbReference type="PROSITE" id="PS01039">
    <property type="entry name" value="SBP_BACTERIAL_3"/>
    <property type="match status" value="1"/>
</dbReference>
<sequence>MIKQVLKAAIAVSLLMCSGLSVAKEEVVRFATTATYPPFEWVNEHNEIVGYEIDLTNALCEAAKVKCTFTNQIWDSVIPSLKFRRYDASVSGLDITPERLKQVEFTKPYFKNTAILLVRSDSTVQNFADLKGKKVGMENGVTHQRYINDKFPEVTTVAYASWNDSLLDLKNGRLDAIFADTAVVQEWLKTNPTLKTAGEKVTDPDYFGIGYGMMFRKGNIALLERFNKAIDEITANGKLKTINDKWFPNGV</sequence>
<evidence type="ECO:0000313" key="9">
    <source>
        <dbReference type="Proteomes" id="UP000317663"/>
    </source>
</evidence>
<accession>A0A502GEP5</accession>
<comment type="caution">
    <text evidence="8">The sequence shown here is derived from an EMBL/GenBank/DDBJ whole genome shotgun (WGS) entry which is preliminary data.</text>
</comment>
<dbReference type="PANTHER" id="PTHR35936">
    <property type="entry name" value="MEMBRANE-BOUND LYTIC MUREIN TRANSGLYCOSYLASE F"/>
    <property type="match status" value="1"/>
</dbReference>
<evidence type="ECO:0000256" key="1">
    <source>
        <dbReference type="ARBA" id="ARBA00004196"/>
    </source>
</evidence>